<dbReference type="EMBL" id="JBFXLU010000124">
    <property type="protein sequence ID" value="KAL2840177.1"/>
    <property type="molecule type" value="Genomic_DNA"/>
</dbReference>
<protein>
    <submittedName>
        <fullName evidence="1">S-adenosyl-L-methionine-dependent methyltransferase</fullName>
    </submittedName>
</protein>
<gene>
    <name evidence="1" type="ORF">BJY01DRAFT_250165</name>
</gene>
<dbReference type="GO" id="GO:0032259">
    <property type="term" value="P:methylation"/>
    <property type="evidence" value="ECO:0007669"/>
    <property type="project" value="UniProtKB-KW"/>
</dbReference>
<sequence>MTSSNNYVLARDLNGSLRLDCQHNLFRMYNGYVLHPAIPIHPDLKVAEIGTGTGIWLLELASQLPSTVLLDGFDISDRLFPHSSLLPSNLKLGVMDSFGDVPADLVGKYDVVHLRLWCCVVTGGDPSRLIRSAMGLLKPGGYLQWDEADPRKPFNKGEQAETFLPVALSIYETFNLDFSWIGDLDKHARNEGLQVVEFELGSFPTTLLPLVTKTHLSAHAELITSAYAGQSTSAVLPPREDAENRLFRLVEATKDGAVYHWSPVSLLAQKLT</sequence>
<name>A0ABR4JM71_9EURO</name>
<dbReference type="InterPro" id="IPR029063">
    <property type="entry name" value="SAM-dependent_MTases_sf"/>
</dbReference>
<dbReference type="GO" id="GO:0008168">
    <property type="term" value="F:methyltransferase activity"/>
    <property type="evidence" value="ECO:0007669"/>
    <property type="project" value="UniProtKB-KW"/>
</dbReference>
<keyword evidence="1" id="KW-0808">Transferase</keyword>
<dbReference type="Proteomes" id="UP001610446">
    <property type="component" value="Unassembled WGS sequence"/>
</dbReference>
<organism evidence="1 2">
    <name type="scientific">Aspergillus pseudoustus</name>
    <dbReference type="NCBI Taxonomy" id="1810923"/>
    <lineage>
        <taxon>Eukaryota</taxon>
        <taxon>Fungi</taxon>
        <taxon>Dikarya</taxon>
        <taxon>Ascomycota</taxon>
        <taxon>Pezizomycotina</taxon>
        <taxon>Eurotiomycetes</taxon>
        <taxon>Eurotiomycetidae</taxon>
        <taxon>Eurotiales</taxon>
        <taxon>Aspergillaceae</taxon>
        <taxon>Aspergillus</taxon>
        <taxon>Aspergillus subgen. Nidulantes</taxon>
    </lineage>
</organism>
<keyword evidence="1" id="KW-0489">Methyltransferase</keyword>
<comment type="caution">
    <text evidence="1">The sequence shown here is derived from an EMBL/GenBank/DDBJ whole genome shotgun (WGS) entry which is preliminary data.</text>
</comment>
<dbReference type="SUPFAM" id="SSF53335">
    <property type="entry name" value="S-adenosyl-L-methionine-dependent methyltransferases"/>
    <property type="match status" value="1"/>
</dbReference>
<keyword evidence="2" id="KW-1185">Reference proteome</keyword>
<evidence type="ECO:0000313" key="1">
    <source>
        <dbReference type="EMBL" id="KAL2840177.1"/>
    </source>
</evidence>
<accession>A0ABR4JM71</accession>
<dbReference type="Gene3D" id="3.40.50.150">
    <property type="entry name" value="Vaccinia Virus protein VP39"/>
    <property type="match status" value="1"/>
</dbReference>
<proteinExistence type="predicted"/>
<dbReference type="Pfam" id="PF13489">
    <property type="entry name" value="Methyltransf_23"/>
    <property type="match status" value="1"/>
</dbReference>
<evidence type="ECO:0000313" key="2">
    <source>
        <dbReference type="Proteomes" id="UP001610446"/>
    </source>
</evidence>
<dbReference type="CDD" id="cd02440">
    <property type="entry name" value="AdoMet_MTases"/>
    <property type="match status" value="1"/>
</dbReference>
<reference evidence="1 2" key="1">
    <citation type="submission" date="2024-07" db="EMBL/GenBank/DDBJ databases">
        <title>Section-level genome sequencing and comparative genomics of Aspergillus sections Usti and Cavernicolus.</title>
        <authorList>
            <consortium name="Lawrence Berkeley National Laboratory"/>
            <person name="Nybo J.L."/>
            <person name="Vesth T.C."/>
            <person name="Theobald S."/>
            <person name="Frisvad J.C."/>
            <person name="Larsen T.O."/>
            <person name="Kjaerboelling I."/>
            <person name="Rothschild-Mancinelli K."/>
            <person name="Lyhne E.K."/>
            <person name="Kogle M.E."/>
            <person name="Barry K."/>
            <person name="Clum A."/>
            <person name="Na H."/>
            <person name="Ledsgaard L."/>
            <person name="Lin J."/>
            <person name="Lipzen A."/>
            <person name="Kuo A."/>
            <person name="Riley R."/>
            <person name="Mondo S."/>
            <person name="Labutti K."/>
            <person name="Haridas S."/>
            <person name="Pangalinan J."/>
            <person name="Salamov A.A."/>
            <person name="Simmons B.A."/>
            <person name="Magnuson J.K."/>
            <person name="Chen J."/>
            <person name="Drula E."/>
            <person name="Henrissat B."/>
            <person name="Wiebenga A."/>
            <person name="Lubbers R.J."/>
            <person name="Gomes A.C."/>
            <person name="Makela M.R."/>
            <person name="Stajich J."/>
            <person name="Grigoriev I.V."/>
            <person name="Mortensen U.H."/>
            <person name="De Vries R.P."/>
            <person name="Baker S.E."/>
            <person name="Andersen M.R."/>
        </authorList>
    </citation>
    <scope>NUCLEOTIDE SEQUENCE [LARGE SCALE GENOMIC DNA]</scope>
    <source>
        <strain evidence="1 2">CBS 123904</strain>
    </source>
</reference>